<dbReference type="GO" id="GO:0097367">
    <property type="term" value="F:carbohydrate derivative binding"/>
    <property type="evidence" value="ECO:0007669"/>
    <property type="project" value="InterPro"/>
</dbReference>
<proteinExistence type="inferred from homology"/>
<feature type="domain" description="Bifunctional glucose-6-phosphate/mannose-6-phosphate isomerase C-terminal" evidence="3">
    <location>
        <begin position="194"/>
        <end position="335"/>
    </location>
</feature>
<sequence length="340" mass="35353">MAEFDDARLENPLALGRADDVLRRLASAGARVRREAEGAESGRAALRDLPRPRAVIAAGGEARLIRALLEPTCPVPFLAWPRPGLPGWVGALDLVVVSASDGGSPDLIATVREAVRRGATLMIACPVPSAIAEFAGGRSSIVLPTVTGDPLAAVVIALAGLHDAGLGPSTSPEQVADAMDRVAEDCSPHESIATNPAKDIALGLADAQPLIWGGSVLAARASRRIAEAIRAATGRAALAADAGELAPVIEAAGRRDPFADPFTDDAPADRRPALIELDDGSADEHVRLDRNRLTGAAARHDVRVCLISAQHGSDLERYATVLQTGLFTACYLAVGLDRLQ</sequence>
<accession>A0A7Z0D7A6</accession>
<evidence type="ECO:0000259" key="3">
    <source>
        <dbReference type="Pfam" id="PF10432"/>
    </source>
</evidence>
<dbReference type="Pfam" id="PF10432">
    <property type="entry name" value="bact-PGI_C"/>
    <property type="match status" value="1"/>
</dbReference>
<keyword evidence="5" id="KW-1185">Reference proteome</keyword>
<dbReference type="SUPFAM" id="SSF53697">
    <property type="entry name" value="SIS domain"/>
    <property type="match status" value="1"/>
</dbReference>
<reference evidence="4 5" key="1">
    <citation type="submission" date="2020-07" db="EMBL/GenBank/DDBJ databases">
        <title>Sequencing the genomes of 1000 actinobacteria strains.</title>
        <authorList>
            <person name="Klenk H.-P."/>
        </authorList>
    </citation>
    <scope>NUCLEOTIDE SEQUENCE [LARGE SCALE GENOMIC DNA]</scope>
    <source>
        <strain evidence="4 5">DSM 103164</strain>
    </source>
</reference>
<dbReference type="EMBL" id="JACBZS010000001">
    <property type="protein sequence ID" value="NYI70179.1"/>
    <property type="molecule type" value="Genomic_DNA"/>
</dbReference>
<evidence type="ECO:0000256" key="1">
    <source>
        <dbReference type="ARBA" id="ARBA00010523"/>
    </source>
</evidence>
<organism evidence="4 5">
    <name type="scientific">Naumannella cuiyingiana</name>
    <dbReference type="NCBI Taxonomy" id="1347891"/>
    <lineage>
        <taxon>Bacteria</taxon>
        <taxon>Bacillati</taxon>
        <taxon>Actinomycetota</taxon>
        <taxon>Actinomycetes</taxon>
        <taxon>Propionibacteriales</taxon>
        <taxon>Propionibacteriaceae</taxon>
        <taxon>Naumannella</taxon>
    </lineage>
</organism>
<evidence type="ECO:0000256" key="2">
    <source>
        <dbReference type="ARBA" id="ARBA00023235"/>
    </source>
</evidence>
<gene>
    <name evidence="4" type="ORF">GGQ54_000739</name>
</gene>
<dbReference type="InterPro" id="IPR019490">
    <property type="entry name" value="Glu6P/Mann6P_isomerase_C"/>
</dbReference>
<dbReference type="AlphaFoldDB" id="A0A7Z0D7A6"/>
<dbReference type="GO" id="GO:1901135">
    <property type="term" value="P:carbohydrate derivative metabolic process"/>
    <property type="evidence" value="ECO:0007669"/>
    <property type="project" value="InterPro"/>
</dbReference>
<name>A0A7Z0D7A6_9ACTN</name>
<keyword evidence="2" id="KW-0413">Isomerase</keyword>
<comment type="similarity">
    <text evidence="1">Belongs to the PGI/PMI family.</text>
</comment>
<dbReference type="GO" id="GO:0005975">
    <property type="term" value="P:carbohydrate metabolic process"/>
    <property type="evidence" value="ECO:0007669"/>
    <property type="project" value="InterPro"/>
</dbReference>
<dbReference type="InterPro" id="IPR046348">
    <property type="entry name" value="SIS_dom_sf"/>
</dbReference>
<dbReference type="Proteomes" id="UP000527616">
    <property type="component" value="Unassembled WGS sequence"/>
</dbReference>
<dbReference type="GO" id="GO:0004476">
    <property type="term" value="F:mannose-6-phosphate isomerase activity"/>
    <property type="evidence" value="ECO:0007669"/>
    <property type="project" value="InterPro"/>
</dbReference>
<protein>
    <recommendedName>
        <fullName evidence="3">Bifunctional glucose-6-phosphate/mannose-6-phosphate isomerase C-terminal domain-containing protein</fullName>
    </recommendedName>
</protein>
<dbReference type="RefSeq" id="WP_179444162.1">
    <property type="nucleotide sequence ID" value="NZ_JACBZS010000001.1"/>
</dbReference>
<dbReference type="GO" id="GO:0004347">
    <property type="term" value="F:glucose-6-phosphate isomerase activity"/>
    <property type="evidence" value="ECO:0007669"/>
    <property type="project" value="InterPro"/>
</dbReference>
<comment type="caution">
    <text evidence="4">The sequence shown here is derived from an EMBL/GenBank/DDBJ whole genome shotgun (WGS) entry which is preliminary data.</text>
</comment>
<dbReference type="Gene3D" id="3.40.50.10490">
    <property type="entry name" value="Glucose-6-phosphate isomerase like protein, domain 1"/>
    <property type="match status" value="1"/>
</dbReference>
<evidence type="ECO:0000313" key="5">
    <source>
        <dbReference type="Proteomes" id="UP000527616"/>
    </source>
</evidence>
<evidence type="ECO:0000313" key="4">
    <source>
        <dbReference type="EMBL" id="NYI70179.1"/>
    </source>
</evidence>